<evidence type="ECO:0000313" key="4">
    <source>
        <dbReference type="Proteomes" id="UP000034601"/>
    </source>
</evidence>
<name>A0A0G0U117_9BACT</name>
<dbReference type="PROSITE" id="PS00893">
    <property type="entry name" value="NUDIX_BOX"/>
    <property type="match status" value="1"/>
</dbReference>
<dbReference type="InterPro" id="IPR015797">
    <property type="entry name" value="NUDIX_hydrolase-like_dom_sf"/>
</dbReference>
<gene>
    <name evidence="3" type="ORF">UU29_C0009G0069</name>
</gene>
<keyword evidence="1 3" id="KW-0378">Hydrolase</keyword>
<evidence type="ECO:0000256" key="1">
    <source>
        <dbReference type="ARBA" id="ARBA00022801"/>
    </source>
</evidence>
<sequence>MWVRFPPGALYMKREFSAGGIVLRQAQDKFLKNKWEVLLTQNSSNKYWGFPKGTPSQGESMKEVAVREVREEGGVEAEIIEKVGDSKYFYTHPENKEKIFKMVTVYLMKYLSGDPKDHDWEVSEADWFSPEEALKILSFSPDKILLKKALECINK</sequence>
<dbReference type="Pfam" id="PF00293">
    <property type="entry name" value="NUDIX"/>
    <property type="match status" value="1"/>
</dbReference>
<dbReference type="Proteomes" id="UP000034601">
    <property type="component" value="Unassembled WGS sequence"/>
</dbReference>
<comment type="caution">
    <text evidence="3">The sequence shown here is derived from an EMBL/GenBank/DDBJ whole genome shotgun (WGS) entry which is preliminary data.</text>
</comment>
<dbReference type="GO" id="GO:0006167">
    <property type="term" value="P:AMP biosynthetic process"/>
    <property type="evidence" value="ECO:0007669"/>
    <property type="project" value="TreeGrafter"/>
</dbReference>
<dbReference type="Gene3D" id="3.90.79.10">
    <property type="entry name" value="Nucleoside Triphosphate Pyrophosphohydrolase"/>
    <property type="match status" value="1"/>
</dbReference>
<evidence type="ECO:0000313" key="3">
    <source>
        <dbReference type="EMBL" id="KKR82798.1"/>
    </source>
</evidence>
<reference evidence="3 4" key="1">
    <citation type="journal article" date="2015" name="Nature">
        <title>rRNA introns, odd ribosomes, and small enigmatic genomes across a large radiation of phyla.</title>
        <authorList>
            <person name="Brown C.T."/>
            <person name="Hug L.A."/>
            <person name="Thomas B.C."/>
            <person name="Sharon I."/>
            <person name="Castelle C.J."/>
            <person name="Singh A."/>
            <person name="Wilkins M.J."/>
            <person name="Williams K.H."/>
            <person name="Banfield J.F."/>
        </authorList>
    </citation>
    <scope>NUCLEOTIDE SEQUENCE [LARGE SCALE GENOMIC DNA]</scope>
</reference>
<dbReference type="GO" id="GO:0004081">
    <property type="term" value="F:bis(5'-nucleosyl)-tetraphosphatase (asymmetrical) activity"/>
    <property type="evidence" value="ECO:0007669"/>
    <property type="project" value="TreeGrafter"/>
</dbReference>
<protein>
    <submittedName>
        <fullName evidence="3">AP4A hydrolase</fullName>
    </submittedName>
</protein>
<dbReference type="InterPro" id="IPR051325">
    <property type="entry name" value="Nudix_hydrolase_domain"/>
</dbReference>
<dbReference type="PANTHER" id="PTHR21340">
    <property type="entry name" value="DIADENOSINE 5,5-P1,P4-TETRAPHOSPHATE PYROPHOSPHOHYDROLASE MUTT"/>
    <property type="match status" value="1"/>
</dbReference>
<feature type="domain" description="Nudix hydrolase" evidence="2">
    <location>
        <begin position="13"/>
        <end position="150"/>
    </location>
</feature>
<organism evidence="3 4">
    <name type="scientific">Candidatus Daviesbacteria bacterium GW2011_GWA2_40_9</name>
    <dbReference type="NCBI Taxonomy" id="1618424"/>
    <lineage>
        <taxon>Bacteria</taxon>
        <taxon>Candidatus Daviesiibacteriota</taxon>
    </lineage>
</organism>
<evidence type="ECO:0000259" key="2">
    <source>
        <dbReference type="PROSITE" id="PS51462"/>
    </source>
</evidence>
<dbReference type="EMBL" id="LCAB01000009">
    <property type="protein sequence ID" value="KKR82798.1"/>
    <property type="molecule type" value="Genomic_DNA"/>
</dbReference>
<accession>A0A0G0U117</accession>
<dbReference type="GO" id="GO:0006754">
    <property type="term" value="P:ATP biosynthetic process"/>
    <property type="evidence" value="ECO:0007669"/>
    <property type="project" value="TreeGrafter"/>
</dbReference>
<dbReference type="AlphaFoldDB" id="A0A0G0U117"/>
<dbReference type="InterPro" id="IPR000086">
    <property type="entry name" value="NUDIX_hydrolase_dom"/>
</dbReference>
<dbReference type="PROSITE" id="PS51462">
    <property type="entry name" value="NUDIX"/>
    <property type="match status" value="1"/>
</dbReference>
<proteinExistence type="predicted"/>
<dbReference type="InterPro" id="IPR020084">
    <property type="entry name" value="NUDIX_hydrolase_CS"/>
</dbReference>
<dbReference type="SUPFAM" id="SSF55811">
    <property type="entry name" value="Nudix"/>
    <property type="match status" value="1"/>
</dbReference>
<dbReference type="PANTHER" id="PTHR21340:SF0">
    <property type="entry name" value="BIS(5'-NUCLEOSYL)-TETRAPHOSPHATASE [ASYMMETRICAL]"/>
    <property type="match status" value="1"/>
</dbReference>
<dbReference type="CDD" id="cd03673">
    <property type="entry name" value="NUDIX_Ap6A_hydrolase"/>
    <property type="match status" value="1"/>
</dbReference>